<dbReference type="PANTHER" id="PTHR35011">
    <property type="entry name" value="2,3-DIKETO-L-GULONATE TRAP TRANSPORTER SMALL PERMEASE PROTEIN YIAM"/>
    <property type="match status" value="1"/>
</dbReference>
<comment type="subunit">
    <text evidence="9">The complex comprises the extracytoplasmic solute receptor protein and the two transmembrane proteins.</text>
</comment>
<keyword evidence="6 9" id="KW-1133">Transmembrane helix</keyword>
<feature type="transmembrane region" description="Helical" evidence="9">
    <location>
        <begin position="85"/>
        <end position="108"/>
    </location>
</feature>
<protein>
    <recommendedName>
        <fullName evidence="9">TRAP transporter small permease protein</fullName>
    </recommendedName>
</protein>
<evidence type="ECO:0000256" key="5">
    <source>
        <dbReference type="ARBA" id="ARBA00022692"/>
    </source>
</evidence>
<evidence type="ECO:0000256" key="9">
    <source>
        <dbReference type="RuleBase" id="RU369079"/>
    </source>
</evidence>
<evidence type="ECO:0000313" key="12">
    <source>
        <dbReference type="Proteomes" id="UP000051184"/>
    </source>
</evidence>
<keyword evidence="7 9" id="KW-0472">Membrane</keyword>
<dbReference type="AlphaFoldDB" id="A0A0P1IRX2"/>
<gene>
    <name evidence="11" type="ORF">TA5114_02021</name>
</gene>
<keyword evidence="3" id="KW-1003">Cell membrane</keyword>
<reference evidence="12" key="1">
    <citation type="submission" date="2015-09" db="EMBL/GenBank/DDBJ databases">
        <authorList>
            <person name="Rodrigo-Torres Lidia"/>
            <person name="Arahal R.David."/>
        </authorList>
    </citation>
    <scope>NUCLEOTIDE SEQUENCE [LARGE SCALE GENOMIC DNA]</scope>
    <source>
        <strain evidence="12">CECT 5114</strain>
    </source>
</reference>
<dbReference type="OrthoDB" id="9794346at2"/>
<evidence type="ECO:0000256" key="7">
    <source>
        <dbReference type="ARBA" id="ARBA00023136"/>
    </source>
</evidence>
<evidence type="ECO:0000256" key="1">
    <source>
        <dbReference type="ARBA" id="ARBA00004429"/>
    </source>
</evidence>
<keyword evidence="12" id="KW-1185">Reference proteome</keyword>
<keyword evidence="5 9" id="KW-0812">Transmembrane</keyword>
<dbReference type="InterPro" id="IPR007387">
    <property type="entry name" value="TRAP_DctQ"/>
</dbReference>
<comment type="subcellular location">
    <subcellularLocation>
        <location evidence="1 9">Cell inner membrane</location>
        <topology evidence="1 9">Multi-pass membrane protein</topology>
    </subcellularLocation>
</comment>
<feature type="transmembrane region" description="Helical" evidence="9">
    <location>
        <begin position="128"/>
        <end position="156"/>
    </location>
</feature>
<evidence type="ECO:0000256" key="4">
    <source>
        <dbReference type="ARBA" id="ARBA00022519"/>
    </source>
</evidence>
<keyword evidence="2 9" id="KW-0813">Transport</keyword>
<feature type="domain" description="Tripartite ATP-independent periplasmic transporters DctQ component" evidence="10">
    <location>
        <begin position="23"/>
        <end position="157"/>
    </location>
</feature>
<dbReference type="GO" id="GO:0022857">
    <property type="term" value="F:transmembrane transporter activity"/>
    <property type="evidence" value="ECO:0007669"/>
    <property type="project" value="UniProtKB-UniRule"/>
</dbReference>
<evidence type="ECO:0000256" key="8">
    <source>
        <dbReference type="ARBA" id="ARBA00038436"/>
    </source>
</evidence>
<evidence type="ECO:0000256" key="3">
    <source>
        <dbReference type="ARBA" id="ARBA00022475"/>
    </source>
</evidence>
<feature type="transmembrane region" description="Helical" evidence="9">
    <location>
        <begin position="39"/>
        <end position="64"/>
    </location>
</feature>
<organism evidence="11 12">
    <name type="scientific">Cognatishimia activa</name>
    <dbReference type="NCBI Taxonomy" id="1715691"/>
    <lineage>
        <taxon>Bacteria</taxon>
        <taxon>Pseudomonadati</taxon>
        <taxon>Pseudomonadota</taxon>
        <taxon>Alphaproteobacteria</taxon>
        <taxon>Rhodobacterales</taxon>
        <taxon>Paracoccaceae</taxon>
        <taxon>Cognatishimia</taxon>
    </lineage>
</organism>
<sequence length="166" mass="18481">MIEIIEKTNRQLGRIAAYCAVVMMLAQVFSVVARYVFSYGIIAVQETVVYGHALMFLLGAAVVLQTNEHVRVDVFYGSVKPRTRYLIDLIGLIGFVLPVALLIGYYSWPYVARAWSTYEGSRQSGGLPAVFLLKTAILIFSASLSLQVIATVTKLLRGESWNREKV</sequence>
<dbReference type="PANTHER" id="PTHR35011:SF4">
    <property type="entry name" value="SLL1102 PROTEIN"/>
    <property type="match status" value="1"/>
</dbReference>
<evidence type="ECO:0000256" key="6">
    <source>
        <dbReference type="ARBA" id="ARBA00022989"/>
    </source>
</evidence>
<accession>A0A0P1IRX2</accession>
<comment type="function">
    <text evidence="9">Part of the tripartite ATP-independent periplasmic (TRAP) transport system.</text>
</comment>
<evidence type="ECO:0000259" key="10">
    <source>
        <dbReference type="Pfam" id="PF04290"/>
    </source>
</evidence>
<dbReference type="STRING" id="1715691.TA5113_02004"/>
<feature type="transmembrane region" description="Helical" evidence="9">
    <location>
        <begin position="12"/>
        <end position="33"/>
    </location>
</feature>
<evidence type="ECO:0000313" key="11">
    <source>
        <dbReference type="EMBL" id="CUK26214.1"/>
    </source>
</evidence>
<dbReference type="EMBL" id="CYUE01000020">
    <property type="protein sequence ID" value="CUK26214.1"/>
    <property type="molecule type" value="Genomic_DNA"/>
</dbReference>
<dbReference type="GO" id="GO:0005886">
    <property type="term" value="C:plasma membrane"/>
    <property type="evidence" value="ECO:0007669"/>
    <property type="project" value="UniProtKB-SubCell"/>
</dbReference>
<dbReference type="Proteomes" id="UP000051184">
    <property type="component" value="Unassembled WGS sequence"/>
</dbReference>
<dbReference type="Pfam" id="PF04290">
    <property type="entry name" value="DctQ"/>
    <property type="match status" value="1"/>
</dbReference>
<keyword evidence="4 9" id="KW-0997">Cell inner membrane</keyword>
<dbReference type="InterPro" id="IPR055348">
    <property type="entry name" value="DctQ"/>
</dbReference>
<dbReference type="RefSeq" id="WP_058315139.1">
    <property type="nucleotide sequence ID" value="NZ_CYTO01000020.1"/>
</dbReference>
<evidence type="ECO:0000256" key="2">
    <source>
        <dbReference type="ARBA" id="ARBA00022448"/>
    </source>
</evidence>
<proteinExistence type="inferred from homology"/>
<comment type="similarity">
    <text evidence="8 9">Belongs to the TRAP transporter small permease family.</text>
</comment>
<name>A0A0P1IRX2_9RHOB</name>